<dbReference type="Proteomes" id="UP000832011">
    <property type="component" value="Chromosome"/>
</dbReference>
<proteinExistence type="predicted"/>
<evidence type="ECO:0000256" key="3">
    <source>
        <dbReference type="SAM" id="SignalP"/>
    </source>
</evidence>
<reference evidence="4 5" key="1">
    <citation type="journal article" date="2022" name="Res Sq">
        <title>Evolution of multicellular longitudinally dividing oral cavity symbionts (Neisseriaceae).</title>
        <authorList>
            <person name="Nyongesa S."/>
            <person name="Weber P."/>
            <person name="Bernet E."/>
            <person name="Pullido F."/>
            <person name="Nieckarz M."/>
            <person name="Delaby M."/>
            <person name="Nieves C."/>
            <person name="Viehboeck T."/>
            <person name="Krause N."/>
            <person name="Rivera-Millot A."/>
            <person name="Nakamura A."/>
            <person name="Vischer N."/>
            <person name="VanNieuwenhze M."/>
            <person name="Brun Y."/>
            <person name="Cava F."/>
            <person name="Bulgheresi S."/>
            <person name="Veyrier F."/>
        </authorList>
    </citation>
    <scope>NUCLEOTIDE SEQUENCE [LARGE SCALE GENOMIC DNA]</scope>
    <source>
        <strain evidence="4 5">SN4</strain>
    </source>
</reference>
<dbReference type="SUPFAM" id="SSF53850">
    <property type="entry name" value="Periplasmic binding protein-like II"/>
    <property type="match status" value="1"/>
</dbReference>
<accession>A0ABY4E6N5</accession>
<keyword evidence="5" id="KW-1185">Reference proteome</keyword>
<feature type="compositionally biased region" description="Low complexity" evidence="2">
    <location>
        <begin position="24"/>
        <end position="43"/>
    </location>
</feature>
<protein>
    <submittedName>
        <fullName evidence="4">ABC transporter substrate-binding protein</fullName>
    </submittedName>
</protein>
<feature type="signal peptide" evidence="3">
    <location>
        <begin position="1"/>
        <end position="17"/>
    </location>
</feature>
<dbReference type="Gene3D" id="3.40.190.10">
    <property type="entry name" value="Periplasmic binding protein-like II"/>
    <property type="match status" value="2"/>
</dbReference>
<dbReference type="RefSeq" id="WP_058357276.1">
    <property type="nucleotide sequence ID" value="NZ_CABKVG010000010.1"/>
</dbReference>
<evidence type="ECO:0000256" key="2">
    <source>
        <dbReference type="SAM" id="MobiDB-lite"/>
    </source>
</evidence>
<organism evidence="4 5">
    <name type="scientific">Vitreoscilla massiliensis</name>
    <dbReference type="NCBI Taxonomy" id="1689272"/>
    <lineage>
        <taxon>Bacteria</taxon>
        <taxon>Pseudomonadati</taxon>
        <taxon>Pseudomonadota</taxon>
        <taxon>Betaproteobacteria</taxon>
        <taxon>Neisseriales</taxon>
        <taxon>Neisseriaceae</taxon>
        <taxon>Vitreoscilla</taxon>
    </lineage>
</organism>
<dbReference type="PANTHER" id="PTHR30222">
    <property type="entry name" value="SPERMIDINE/PUTRESCINE-BINDING PERIPLASMIC PROTEIN"/>
    <property type="match status" value="1"/>
</dbReference>
<keyword evidence="1 3" id="KW-0732">Signal</keyword>
<evidence type="ECO:0000313" key="5">
    <source>
        <dbReference type="Proteomes" id="UP000832011"/>
    </source>
</evidence>
<feature type="chain" id="PRO_5047075732" evidence="3">
    <location>
        <begin position="18"/>
        <end position="374"/>
    </location>
</feature>
<dbReference type="EMBL" id="CP091511">
    <property type="protein sequence ID" value="UOO89052.1"/>
    <property type="molecule type" value="Genomic_DNA"/>
</dbReference>
<evidence type="ECO:0000256" key="1">
    <source>
        <dbReference type="ARBA" id="ARBA00022729"/>
    </source>
</evidence>
<feature type="region of interest" description="Disordered" evidence="2">
    <location>
        <begin position="24"/>
        <end position="48"/>
    </location>
</feature>
<evidence type="ECO:0000313" key="4">
    <source>
        <dbReference type="EMBL" id="UOO89052.1"/>
    </source>
</evidence>
<dbReference type="PROSITE" id="PS51257">
    <property type="entry name" value="PROKAR_LIPOPROTEIN"/>
    <property type="match status" value="1"/>
</dbReference>
<dbReference type="Pfam" id="PF13416">
    <property type="entry name" value="SBP_bac_8"/>
    <property type="match status" value="1"/>
</dbReference>
<dbReference type="CDD" id="cd13589">
    <property type="entry name" value="PBP2_polyamine_RpCGA009"/>
    <property type="match status" value="1"/>
</dbReference>
<dbReference type="InterPro" id="IPR006059">
    <property type="entry name" value="SBP"/>
</dbReference>
<sequence>MKQISLSLLLATVVGVAACSNGGDSGSNANSSGSTPQTAASGNSAGGSGKRDFTIAATGGTYQDAIRTLYFKPFSEKTNKPILDEVFDGGYGVIQAKVQGGNANWDVVQMEAQDLARACADGLLEKLDWDKLGGKDKFIEGAAATDCGVGSIVWATAITYDGNKLKEGPTSWQDFWDLKKFPGKRAMRKQPEYALESALLADGVSPDQIYTVLATPEGVDRAFKKLDEIKANLLWWESGAQPLQYIASGEVVMATAFNGRVTGMNRTEGTNFKIVWPGSLYGIDSWTILKGSPYKDVGMDFIAYATSADVQSKLPEVQAYGITNKDAIAKVPEKFAADLPSSPANIKDAIAWDANFWVDHSEELTERFNAWLAK</sequence>
<dbReference type="PANTHER" id="PTHR30222:SF2">
    <property type="entry name" value="ABC TRANSPORTER SUBSTRATE-BINDING PROTEIN"/>
    <property type="match status" value="1"/>
</dbReference>
<gene>
    <name evidence="4" type="ORF">LVJ82_16640</name>
</gene>
<name>A0ABY4E6N5_9NEIS</name>